<dbReference type="OrthoDB" id="194358at2759"/>
<keyword evidence="2" id="KW-1185">Reference proteome</keyword>
<dbReference type="Proteomes" id="UP000736672">
    <property type="component" value="Unassembled WGS sequence"/>
</dbReference>
<gene>
    <name evidence="1" type="ORF">B0J15DRAFT_409279</name>
</gene>
<protein>
    <submittedName>
        <fullName evidence="1">Uncharacterized protein</fullName>
    </submittedName>
</protein>
<proteinExistence type="predicted"/>
<evidence type="ECO:0000313" key="2">
    <source>
        <dbReference type="Proteomes" id="UP000736672"/>
    </source>
</evidence>
<dbReference type="EMBL" id="JAGTJS010000029">
    <property type="protein sequence ID" value="KAH7232476.1"/>
    <property type="molecule type" value="Genomic_DNA"/>
</dbReference>
<accession>A0A9P9G503</accession>
<dbReference type="AlphaFoldDB" id="A0A9P9G503"/>
<sequence>DDFSNHLFTDLAPLLALFGERVTMQLMSKAMGWADNVILAVGPLGKITGIVGAIRIRCPSWFRAIIGRARESRAVPVPATVSLAYRHVAFIPQPAFTCPSCSCTGNVEIIELLLAPGATAEKQCHAGRSPMCWSRRAGNILQEGF</sequence>
<organism evidence="1 2">
    <name type="scientific">Fusarium solani</name>
    <name type="common">Filamentous fungus</name>
    <dbReference type="NCBI Taxonomy" id="169388"/>
    <lineage>
        <taxon>Eukaryota</taxon>
        <taxon>Fungi</taxon>
        <taxon>Dikarya</taxon>
        <taxon>Ascomycota</taxon>
        <taxon>Pezizomycotina</taxon>
        <taxon>Sordariomycetes</taxon>
        <taxon>Hypocreomycetidae</taxon>
        <taxon>Hypocreales</taxon>
        <taxon>Nectriaceae</taxon>
        <taxon>Fusarium</taxon>
        <taxon>Fusarium solani species complex</taxon>
    </lineage>
</organism>
<evidence type="ECO:0000313" key="1">
    <source>
        <dbReference type="EMBL" id="KAH7232476.1"/>
    </source>
</evidence>
<comment type="caution">
    <text evidence="1">The sequence shown here is derived from an EMBL/GenBank/DDBJ whole genome shotgun (WGS) entry which is preliminary data.</text>
</comment>
<feature type="non-terminal residue" evidence="1">
    <location>
        <position position="1"/>
    </location>
</feature>
<name>A0A9P9G503_FUSSL</name>
<reference evidence="1" key="1">
    <citation type="journal article" date="2021" name="Nat. Commun.">
        <title>Genetic determinants of endophytism in the Arabidopsis root mycobiome.</title>
        <authorList>
            <person name="Mesny F."/>
            <person name="Miyauchi S."/>
            <person name="Thiergart T."/>
            <person name="Pickel B."/>
            <person name="Atanasova L."/>
            <person name="Karlsson M."/>
            <person name="Huettel B."/>
            <person name="Barry K.W."/>
            <person name="Haridas S."/>
            <person name="Chen C."/>
            <person name="Bauer D."/>
            <person name="Andreopoulos W."/>
            <person name="Pangilinan J."/>
            <person name="LaButti K."/>
            <person name="Riley R."/>
            <person name="Lipzen A."/>
            <person name="Clum A."/>
            <person name="Drula E."/>
            <person name="Henrissat B."/>
            <person name="Kohler A."/>
            <person name="Grigoriev I.V."/>
            <person name="Martin F.M."/>
            <person name="Hacquard S."/>
        </authorList>
    </citation>
    <scope>NUCLEOTIDE SEQUENCE</scope>
    <source>
        <strain evidence="1">FSSC 5 MPI-SDFR-AT-0091</strain>
    </source>
</reference>